<evidence type="ECO:0000313" key="1">
    <source>
        <dbReference type="EMBL" id="RPD40761.1"/>
    </source>
</evidence>
<sequence length="195" mass="21695">MLNLKLLPALAAVISLTAACRKTVKEPKPDYRHRTLNDTEVRYLQPFSLDVDEDSAGDLYFTVGLINDTEGTHAKFAVVSMLSAKLLSIPDSVARLRKNENIPLVPDHPREWNGYDTYLCEIFIPRINPTGAVTWRGSWVAADRQYLGMQFMSGQTAYLGWVSMSVDTARDCMVLHECAWRAASAGDVTAGVTRN</sequence>
<dbReference type="AlphaFoldDB" id="A0A3N4MAZ2"/>
<reference evidence="2" key="1">
    <citation type="submission" date="2018-11" db="EMBL/GenBank/DDBJ databases">
        <title>Chitinophaga lutea sp.nov., isolate from arsenic contaminated soil.</title>
        <authorList>
            <person name="Zong Y."/>
        </authorList>
    </citation>
    <scope>NUCLEOTIDE SEQUENCE [LARGE SCALE GENOMIC DNA]</scope>
    <source>
        <strain evidence="2">YLT18</strain>
    </source>
</reference>
<protein>
    <recommendedName>
        <fullName evidence="3">Lipoprotein</fullName>
    </recommendedName>
</protein>
<gene>
    <name evidence="1" type="ORF">EG028_12080</name>
</gene>
<name>A0A3N4MAZ2_9BACT</name>
<comment type="caution">
    <text evidence="1">The sequence shown here is derived from an EMBL/GenBank/DDBJ whole genome shotgun (WGS) entry which is preliminary data.</text>
</comment>
<dbReference type="PROSITE" id="PS51257">
    <property type="entry name" value="PROKAR_LIPOPROTEIN"/>
    <property type="match status" value="1"/>
</dbReference>
<dbReference type="EMBL" id="RMBX01000006">
    <property type="protein sequence ID" value="RPD40761.1"/>
    <property type="molecule type" value="Genomic_DNA"/>
</dbReference>
<dbReference type="OrthoDB" id="668489at2"/>
<proteinExistence type="predicted"/>
<organism evidence="1 2">
    <name type="scientific">Chitinophaga barathri</name>
    <dbReference type="NCBI Taxonomy" id="1647451"/>
    <lineage>
        <taxon>Bacteria</taxon>
        <taxon>Pseudomonadati</taxon>
        <taxon>Bacteroidota</taxon>
        <taxon>Chitinophagia</taxon>
        <taxon>Chitinophagales</taxon>
        <taxon>Chitinophagaceae</taxon>
        <taxon>Chitinophaga</taxon>
    </lineage>
</organism>
<keyword evidence="2" id="KW-1185">Reference proteome</keyword>
<evidence type="ECO:0000313" key="2">
    <source>
        <dbReference type="Proteomes" id="UP000279089"/>
    </source>
</evidence>
<accession>A0A3N4MAZ2</accession>
<evidence type="ECO:0008006" key="3">
    <source>
        <dbReference type="Google" id="ProtNLM"/>
    </source>
</evidence>
<dbReference type="Proteomes" id="UP000279089">
    <property type="component" value="Unassembled WGS sequence"/>
</dbReference>
<dbReference type="RefSeq" id="WP_120516929.1">
    <property type="nucleotide sequence ID" value="NZ_QXZY01000007.1"/>
</dbReference>